<dbReference type="RefSeq" id="WP_104231025.1">
    <property type="nucleotide sequence ID" value="NZ_PSNW01000007.1"/>
</dbReference>
<evidence type="ECO:0008006" key="4">
    <source>
        <dbReference type="Google" id="ProtNLM"/>
    </source>
</evidence>
<comment type="caution">
    <text evidence="2">The sequence shown here is derived from an EMBL/GenBank/DDBJ whole genome shotgun (WGS) entry which is preliminary data.</text>
</comment>
<reference evidence="2 3" key="1">
    <citation type="submission" date="2018-02" db="EMBL/GenBank/DDBJ databases">
        <title>Genome sequencing of Solimonas sp. HR-BB.</title>
        <authorList>
            <person name="Lee Y."/>
            <person name="Jeon C.O."/>
        </authorList>
    </citation>
    <scope>NUCLEOTIDE SEQUENCE [LARGE SCALE GENOMIC DNA]</scope>
    <source>
        <strain evidence="2 3">HR-BB</strain>
    </source>
</reference>
<sequence length="212" mass="23803">MPHAESAALALGILRDPAQFKWYVIPLLLLTLHVYAQQVHARRWPVVLGGLAFWLMDWINEIWNALVFHFTQFAPVWGAPGDTAFLILIGLNIEISLMFAVFGVTAILLLPADPRLKLFGINNRLLAAALNSVLAVGVECWLNHAGALTWEYRWWNGSAPWLIWLIGYLPFFLVAYWVHDLPDRRRQLRAVGTLGGIVAGSLLLFGALLGWI</sequence>
<keyword evidence="1" id="KW-1133">Transmembrane helix</keyword>
<proteinExistence type="predicted"/>
<keyword evidence="1" id="KW-0472">Membrane</keyword>
<keyword evidence="3" id="KW-1185">Reference proteome</keyword>
<feature type="transmembrane region" description="Helical" evidence="1">
    <location>
        <begin position="44"/>
        <end position="63"/>
    </location>
</feature>
<feature type="transmembrane region" description="Helical" evidence="1">
    <location>
        <begin position="158"/>
        <end position="178"/>
    </location>
</feature>
<gene>
    <name evidence="2" type="ORF">C3942_14280</name>
</gene>
<evidence type="ECO:0000256" key="1">
    <source>
        <dbReference type="SAM" id="Phobius"/>
    </source>
</evidence>
<dbReference type="Proteomes" id="UP000238220">
    <property type="component" value="Unassembled WGS sequence"/>
</dbReference>
<feature type="transmembrane region" description="Helical" evidence="1">
    <location>
        <begin position="20"/>
        <end position="37"/>
    </location>
</feature>
<dbReference type="EMBL" id="PSNW01000007">
    <property type="protein sequence ID" value="PPE73429.1"/>
    <property type="molecule type" value="Genomic_DNA"/>
</dbReference>
<keyword evidence="1" id="KW-0812">Transmembrane</keyword>
<dbReference type="AlphaFoldDB" id="A0A2S5TEM5"/>
<feature type="transmembrane region" description="Helical" evidence="1">
    <location>
        <begin position="83"/>
        <end position="109"/>
    </location>
</feature>
<protein>
    <recommendedName>
        <fullName evidence="4">Carotenoid biosynthesis protein</fullName>
    </recommendedName>
</protein>
<evidence type="ECO:0000313" key="3">
    <source>
        <dbReference type="Proteomes" id="UP000238220"/>
    </source>
</evidence>
<organism evidence="2 3">
    <name type="scientific">Solimonas fluminis</name>
    <dbReference type="NCBI Taxonomy" id="2086571"/>
    <lineage>
        <taxon>Bacteria</taxon>
        <taxon>Pseudomonadati</taxon>
        <taxon>Pseudomonadota</taxon>
        <taxon>Gammaproteobacteria</taxon>
        <taxon>Nevskiales</taxon>
        <taxon>Nevskiaceae</taxon>
        <taxon>Solimonas</taxon>
    </lineage>
</organism>
<evidence type="ECO:0000313" key="2">
    <source>
        <dbReference type="EMBL" id="PPE73429.1"/>
    </source>
</evidence>
<feature type="transmembrane region" description="Helical" evidence="1">
    <location>
        <begin position="121"/>
        <end position="138"/>
    </location>
</feature>
<accession>A0A2S5TEM5</accession>
<feature type="transmembrane region" description="Helical" evidence="1">
    <location>
        <begin position="190"/>
        <end position="211"/>
    </location>
</feature>
<name>A0A2S5TEM5_9GAMM</name>
<dbReference type="OrthoDB" id="3774739at2"/>